<dbReference type="EMBL" id="VMRX01000050">
    <property type="protein sequence ID" value="TVT30933.1"/>
    <property type="molecule type" value="Genomic_DNA"/>
</dbReference>
<dbReference type="Proteomes" id="UP000319142">
    <property type="component" value="Unassembled WGS sequence"/>
</dbReference>
<dbReference type="AlphaFoldDB" id="A0A558B391"/>
<dbReference type="Gene3D" id="1.10.260.40">
    <property type="entry name" value="lambda repressor-like DNA-binding domains"/>
    <property type="match status" value="1"/>
</dbReference>
<reference evidence="2 3" key="1">
    <citation type="submission" date="2019-07" db="EMBL/GenBank/DDBJ databases">
        <title>The pathways for chlorine oxyanion respiration interact through the shared metabolite chlorate.</title>
        <authorList>
            <person name="Barnum T.P."/>
            <person name="Cheng Y."/>
            <person name="Hill K.A."/>
            <person name="Lucas L.N."/>
            <person name="Carlson H.K."/>
            <person name="Coates J.D."/>
        </authorList>
    </citation>
    <scope>NUCLEOTIDE SEQUENCE [LARGE SCALE GENOMIC DNA]</scope>
    <source>
        <strain evidence="2">UCB</strain>
    </source>
</reference>
<dbReference type="InterPro" id="IPR010982">
    <property type="entry name" value="Lambda_DNA-bd_dom_sf"/>
</dbReference>
<evidence type="ECO:0000259" key="1">
    <source>
        <dbReference type="PROSITE" id="PS50943"/>
    </source>
</evidence>
<dbReference type="CDD" id="cd00093">
    <property type="entry name" value="HTH_XRE"/>
    <property type="match status" value="1"/>
</dbReference>
<name>A0A558B391_9GAMM</name>
<gene>
    <name evidence="2" type="ORF">FHK81_15865</name>
</gene>
<feature type="domain" description="HTH cro/C1-type" evidence="1">
    <location>
        <begin position="39"/>
        <end position="94"/>
    </location>
</feature>
<evidence type="ECO:0000313" key="2">
    <source>
        <dbReference type="EMBL" id="TVT30933.1"/>
    </source>
</evidence>
<dbReference type="Pfam" id="PF13560">
    <property type="entry name" value="HTH_31"/>
    <property type="match status" value="1"/>
</dbReference>
<organism evidence="2 3">
    <name type="scientific">Marinobacter vinifirmus</name>
    <dbReference type="NCBI Taxonomy" id="355591"/>
    <lineage>
        <taxon>Bacteria</taxon>
        <taxon>Pseudomonadati</taxon>
        <taxon>Pseudomonadota</taxon>
        <taxon>Gammaproteobacteria</taxon>
        <taxon>Pseudomonadales</taxon>
        <taxon>Marinobacteraceae</taxon>
        <taxon>Marinobacter</taxon>
    </lineage>
</organism>
<proteinExistence type="predicted"/>
<dbReference type="PROSITE" id="PS50943">
    <property type="entry name" value="HTH_CROC1"/>
    <property type="match status" value="1"/>
</dbReference>
<accession>A0A558B391</accession>
<protein>
    <submittedName>
        <fullName evidence="2">Helix-turn-helix transcriptional regulator</fullName>
    </submittedName>
</protein>
<dbReference type="SUPFAM" id="SSF47413">
    <property type="entry name" value="lambda repressor-like DNA-binding domains"/>
    <property type="match status" value="1"/>
</dbReference>
<comment type="caution">
    <text evidence="2">The sequence shown here is derived from an EMBL/GenBank/DDBJ whole genome shotgun (WGS) entry which is preliminary data.</text>
</comment>
<dbReference type="InterPro" id="IPR001387">
    <property type="entry name" value="Cro/C1-type_HTH"/>
</dbReference>
<evidence type="ECO:0000313" key="3">
    <source>
        <dbReference type="Proteomes" id="UP000319142"/>
    </source>
</evidence>
<sequence length="114" mass="12798">MYWGSDPVFCFCEYTLHSTHSGCFEDYIHVDLTELAVLIRTERKRAGLSMQSLAELAGVDRTTLSRLENQRLPELGYAKLERILAVLGLEFAVRPAGALPTLNDLKRDRGQGDV</sequence>
<dbReference type="SMART" id="SM00530">
    <property type="entry name" value="HTH_XRE"/>
    <property type="match status" value="1"/>
</dbReference>
<dbReference type="GO" id="GO:0003677">
    <property type="term" value="F:DNA binding"/>
    <property type="evidence" value="ECO:0007669"/>
    <property type="project" value="InterPro"/>
</dbReference>